<protein>
    <submittedName>
        <fullName evidence="1">Uncharacterized protein</fullName>
    </submittedName>
</protein>
<proteinExistence type="predicted"/>
<organism evidence="1 2">
    <name type="scientific">Thalassoglobus neptunius</name>
    <dbReference type="NCBI Taxonomy" id="1938619"/>
    <lineage>
        <taxon>Bacteria</taxon>
        <taxon>Pseudomonadati</taxon>
        <taxon>Planctomycetota</taxon>
        <taxon>Planctomycetia</taxon>
        <taxon>Planctomycetales</taxon>
        <taxon>Planctomycetaceae</taxon>
        <taxon>Thalassoglobus</taxon>
    </lineage>
</organism>
<accession>A0A5C5X7B3</accession>
<name>A0A5C5X7B3_9PLAN</name>
<evidence type="ECO:0000313" key="2">
    <source>
        <dbReference type="Proteomes" id="UP000317243"/>
    </source>
</evidence>
<dbReference type="AlphaFoldDB" id="A0A5C5X7B3"/>
<gene>
    <name evidence="1" type="ORF">KOR42_13730</name>
</gene>
<keyword evidence="2" id="KW-1185">Reference proteome</keyword>
<comment type="caution">
    <text evidence="1">The sequence shown here is derived from an EMBL/GenBank/DDBJ whole genome shotgun (WGS) entry which is preliminary data.</text>
</comment>
<reference evidence="1 2" key="1">
    <citation type="submission" date="2019-02" db="EMBL/GenBank/DDBJ databases">
        <title>Deep-cultivation of Planctomycetes and their phenomic and genomic characterization uncovers novel biology.</title>
        <authorList>
            <person name="Wiegand S."/>
            <person name="Jogler M."/>
            <person name="Boedeker C."/>
            <person name="Pinto D."/>
            <person name="Vollmers J."/>
            <person name="Rivas-Marin E."/>
            <person name="Kohn T."/>
            <person name="Peeters S.H."/>
            <person name="Heuer A."/>
            <person name="Rast P."/>
            <person name="Oberbeckmann S."/>
            <person name="Bunk B."/>
            <person name="Jeske O."/>
            <person name="Meyerdierks A."/>
            <person name="Storesund J.E."/>
            <person name="Kallscheuer N."/>
            <person name="Luecker S."/>
            <person name="Lage O.M."/>
            <person name="Pohl T."/>
            <person name="Merkel B.J."/>
            <person name="Hornburger P."/>
            <person name="Mueller R.-W."/>
            <person name="Bruemmer F."/>
            <person name="Labrenz M."/>
            <person name="Spormann A.M."/>
            <person name="Op Den Camp H."/>
            <person name="Overmann J."/>
            <person name="Amann R."/>
            <person name="Jetten M.S.M."/>
            <person name="Mascher T."/>
            <person name="Medema M.H."/>
            <person name="Devos D.P."/>
            <person name="Kaster A.-K."/>
            <person name="Ovreas L."/>
            <person name="Rohde M."/>
            <person name="Galperin M.Y."/>
            <person name="Jogler C."/>
        </authorList>
    </citation>
    <scope>NUCLEOTIDE SEQUENCE [LARGE SCALE GENOMIC DNA]</scope>
    <source>
        <strain evidence="1 2">KOR42</strain>
    </source>
</reference>
<evidence type="ECO:0000313" key="1">
    <source>
        <dbReference type="EMBL" id="TWT58005.1"/>
    </source>
</evidence>
<dbReference type="Proteomes" id="UP000317243">
    <property type="component" value="Unassembled WGS sequence"/>
</dbReference>
<dbReference type="EMBL" id="SIHI01000001">
    <property type="protein sequence ID" value="TWT58005.1"/>
    <property type="molecule type" value="Genomic_DNA"/>
</dbReference>
<sequence length="117" mass="13030">MTIEPIRTARVGLRGRDLSDTFINLDSAEARTPTSAEELRAARDTQFFHRELACIITAEFLNDRLNASICHVESSDPRGLDSFRNLRNGFFTATVENTVAGENIKPEAEYEPGKNTA</sequence>